<dbReference type="InParanoid" id="A0A1B1YXG4"/>
<dbReference type="Pfam" id="PF08883">
    <property type="entry name" value="DOPA_dioxygen"/>
    <property type="match status" value="1"/>
</dbReference>
<reference evidence="2" key="1">
    <citation type="submission" date="2016-03" db="EMBL/GenBank/DDBJ databases">
        <title>Complete genome sequence of Solimmundus cernigliae, representing a novel lineage of polycyclic aromatic hydrocarbon degraders within the Gammaproteobacteria.</title>
        <authorList>
            <person name="Singleton D.R."/>
            <person name="Dickey A.N."/>
            <person name="Scholl E.H."/>
            <person name="Wright F.A."/>
            <person name="Aitken M.D."/>
        </authorList>
    </citation>
    <scope>NUCLEOTIDE SEQUENCE [LARGE SCALE GENOMIC DNA]</scope>
    <source>
        <strain evidence="2">TR3.2</strain>
    </source>
</reference>
<sequence length="127" mass="14468">MQEFLVVLPQTTAEYHAHVYFDPATRPAAAWLREELERRFPVRMGRWREQPVGPHSKPMYQVAFGPELFGQVVPFLMLNRQGLDILIHPESGLGHADDHAVRCAWLGDKLPLDIAFLERIDAGELPA</sequence>
<dbReference type="PANTHER" id="PTHR36423:SF2">
    <property type="entry name" value="AFR070WP"/>
    <property type="match status" value="1"/>
</dbReference>
<dbReference type="InterPro" id="IPR023389">
    <property type="entry name" value="DOPA-like_sf"/>
</dbReference>
<dbReference type="OrthoDB" id="572228at2"/>
<organism evidence="1 2">
    <name type="scientific">Immundisolibacter cernigliae</name>
    <dbReference type="NCBI Taxonomy" id="1810504"/>
    <lineage>
        <taxon>Bacteria</taxon>
        <taxon>Pseudomonadati</taxon>
        <taxon>Pseudomonadota</taxon>
        <taxon>Gammaproteobacteria</taxon>
        <taxon>Immundisolibacterales</taxon>
        <taxon>Immundisolibacteraceae</taxon>
        <taxon>Immundisolibacter</taxon>
    </lineage>
</organism>
<dbReference type="AlphaFoldDB" id="A0A1B1YXG4"/>
<dbReference type="GO" id="GO:0051213">
    <property type="term" value="F:dioxygenase activity"/>
    <property type="evidence" value="ECO:0007669"/>
    <property type="project" value="UniProtKB-KW"/>
</dbReference>
<dbReference type="InterPro" id="IPR014980">
    <property type="entry name" value="DOPA_dioxygen"/>
</dbReference>
<dbReference type="SUPFAM" id="SSF143410">
    <property type="entry name" value="DOPA-like"/>
    <property type="match status" value="1"/>
</dbReference>
<evidence type="ECO:0000313" key="1">
    <source>
        <dbReference type="EMBL" id="ANX05490.1"/>
    </source>
</evidence>
<gene>
    <name evidence="1" type="ORF">PG2T_04575</name>
</gene>
<evidence type="ECO:0000313" key="2">
    <source>
        <dbReference type="Proteomes" id="UP000092952"/>
    </source>
</evidence>
<dbReference type="EMBL" id="CP014671">
    <property type="protein sequence ID" value="ANX05490.1"/>
    <property type="molecule type" value="Genomic_DNA"/>
</dbReference>
<proteinExistence type="predicted"/>
<accession>A0A1B1YXG4</accession>
<dbReference type="STRING" id="1810504.PG2T_04575"/>
<keyword evidence="2" id="KW-1185">Reference proteome</keyword>
<protein>
    <submittedName>
        <fullName evidence="1">4,5-dioxygenase</fullName>
    </submittedName>
</protein>
<dbReference type="Proteomes" id="UP000092952">
    <property type="component" value="Chromosome"/>
</dbReference>
<dbReference type="PANTHER" id="PTHR36423">
    <property type="entry name" value="AFR070WP"/>
    <property type="match status" value="1"/>
</dbReference>
<dbReference type="PIRSF" id="PIRSF028139">
    <property type="entry name" value="DOPA-diox_rel_Mll2280"/>
    <property type="match status" value="1"/>
</dbReference>
<name>A0A1B1YXG4_9GAMM</name>
<keyword evidence="1" id="KW-0560">Oxidoreductase</keyword>
<dbReference type="Gene3D" id="3.30.70.1240">
    <property type="entry name" value="DOPA-like domains"/>
    <property type="match status" value="1"/>
</dbReference>
<dbReference type="KEGG" id="gbi:PG2T_04575"/>
<keyword evidence="1" id="KW-0223">Dioxygenase</keyword>